<evidence type="ECO:0000313" key="1">
    <source>
        <dbReference type="EMBL" id="RWY49286.1"/>
    </source>
</evidence>
<accession>A0A444MKC1</accession>
<organism evidence="1 2">
    <name type="scientific">Mucilaginibacter gilvus</name>
    <dbReference type="NCBI Taxonomy" id="2305909"/>
    <lineage>
        <taxon>Bacteria</taxon>
        <taxon>Pseudomonadati</taxon>
        <taxon>Bacteroidota</taxon>
        <taxon>Sphingobacteriia</taxon>
        <taxon>Sphingobacteriales</taxon>
        <taxon>Sphingobacteriaceae</taxon>
        <taxon>Mucilaginibacter</taxon>
    </lineage>
</organism>
<dbReference type="RefSeq" id="WP_128535357.1">
    <property type="nucleotide sequence ID" value="NZ_SBIW01000008.1"/>
</dbReference>
<evidence type="ECO:0000313" key="2">
    <source>
        <dbReference type="Proteomes" id="UP000286701"/>
    </source>
</evidence>
<gene>
    <name evidence="1" type="ORF">EPL05_17910</name>
</gene>
<dbReference type="Proteomes" id="UP000286701">
    <property type="component" value="Unassembled WGS sequence"/>
</dbReference>
<keyword evidence="2" id="KW-1185">Reference proteome</keyword>
<dbReference type="AlphaFoldDB" id="A0A444MKC1"/>
<name>A0A444MKC1_9SPHI</name>
<sequence length="139" mass="15417">MKNSFAAQQPVQLISKSPRVAVHKFTNVADLALNNNNTSADYMDPEYNITINKAYGDFDYSFSVYVDKEGKMYYGEPLTAFPEGTYRDNYILKSTAVMNSYIKQYLCNIPGETLGMKHASLISLHVKGVAGAGNSLALR</sequence>
<proteinExistence type="predicted"/>
<dbReference type="EMBL" id="SBIW01000008">
    <property type="protein sequence ID" value="RWY49286.1"/>
    <property type="molecule type" value="Genomic_DNA"/>
</dbReference>
<reference evidence="1 2" key="1">
    <citation type="submission" date="2019-01" db="EMBL/GenBank/DDBJ databases">
        <title>Mucilaginibacter antarcticum sp. nov., isolated from antarctic soil.</title>
        <authorList>
            <person name="Yan Y.-Q."/>
            <person name="Du Z.-J."/>
        </authorList>
    </citation>
    <scope>NUCLEOTIDE SEQUENCE [LARGE SCALE GENOMIC DNA]</scope>
    <source>
        <strain evidence="1 2">F01003</strain>
    </source>
</reference>
<dbReference type="OrthoDB" id="799674at2"/>
<comment type="caution">
    <text evidence="1">The sequence shown here is derived from an EMBL/GenBank/DDBJ whole genome shotgun (WGS) entry which is preliminary data.</text>
</comment>
<protein>
    <submittedName>
        <fullName evidence="1">Uncharacterized protein</fullName>
    </submittedName>
</protein>